<comment type="caution">
    <text evidence="4">The sequence shown here is derived from an EMBL/GenBank/DDBJ whole genome shotgun (WGS) entry which is preliminary data.</text>
</comment>
<evidence type="ECO:0000313" key="5">
    <source>
        <dbReference type="Proteomes" id="UP001153148"/>
    </source>
</evidence>
<dbReference type="PROSITE" id="PS50172">
    <property type="entry name" value="BRCT"/>
    <property type="match status" value="1"/>
</dbReference>
<dbReference type="Pfam" id="PF16589">
    <property type="entry name" value="BRCT_2"/>
    <property type="match status" value="1"/>
</dbReference>
<feature type="region of interest" description="Disordered" evidence="1">
    <location>
        <begin position="93"/>
        <end position="157"/>
    </location>
</feature>
<evidence type="ECO:0000256" key="2">
    <source>
        <dbReference type="SAM" id="Phobius"/>
    </source>
</evidence>
<name>A0ABN7PFL6_TIMPD</name>
<evidence type="ECO:0000256" key="1">
    <source>
        <dbReference type="SAM" id="MobiDB-lite"/>
    </source>
</evidence>
<accession>A0ABN7PFL6</accession>
<keyword evidence="2" id="KW-1133">Transmembrane helix</keyword>
<dbReference type="InterPro" id="IPR001357">
    <property type="entry name" value="BRCT_dom"/>
</dbReference>
<evidence type="ECO:0000259" key="3">
    <source>
        <dbReference type="PROSITE" id="PS50172"/>
    </source>
</evidence>
<dbReference type="SUPFAM" id="SSF52113">
    <property type="entry name" value="BRCT domain"/>
    <property type="match status" value="1"/>
</dbReference>
<feature type="compositionally biased region" description="Polar residues" evidence="1">
    <location>
        <begin position="117"/>
        <end position="129"/>
    </location>
</feature>
<feature type="domain" description="BRCT" evidence="3">
    <location>
        <begin position="214"/>
        <end position="295"/>
    </location>
</feature>
<dbReference type="EMBL" id="CAJPIN010047729">
    <property type="protein sequence ID" value="CAG2065880.1"/>
    <property type="molecule type" value="Genomic_DNA"/>
</dbReference>
<dbReference type="Proteomes" id="UP001153148">
    <property type="component" value="Unassembled WGS sequence"/>
</dbReference>
<organism evidence="4 5">
    <name type="scientific">Timema podura</name>
    <name type="common">Walking stick</name>
    <dbReference type="NCBI Taxonomy" id="61482"/>
    <lineage>
        <taxon>Eukaryota</taxon>
        <taxon>Metazoa</taxon>
        <taxon>Ecdysozoa</taxon>
        <taxon>Arthropoda</taxon>
        <taxon>Hexapoda</taxon>
        <taxon>Insecta</taxon>
        <taxon>Pterygota</taxon>
        <taxon>Neoptera</taxon>
        <taxon>Polyneoptera</taxon>
        <taxon>Phasmatodea</taxon>
        <taxon>Timematodea</taxon>
        <taxon>Timematoidea</taxon>
        <taxon>Timematidae</taxon>
        <taxon>Timema</taxon>
    </lineage>
</organism>
<dbReference type="SMART" id="SM00292">
    <property type="entry name" value="BRCT"/>
    <property type="match status" value="1"/>
</dbReference>
<dbReference type="Gene3D" id="3.40.50.10190">
    <property type="entry name" value="BRCT domain"/>
    <property type="match status" value="1"/>
</dbReference>
<reference evidence="4" key="1">
    <citation type="submission" date="2021-03" db="EMBL/GenBank/DDBJ databases">
        <authorList>
            <person name="Tran Van P."/>
        </authorList>
    </citation>
    <scope>NUCLEOTIDE SEQUENCE</scope>
</reference>
<proteinExistence type="predicted"/>
<gene>
    <name evidence="4" type="ORF">TPAB3V08_LOCUS12823</name>
</gene>
<keyword evidence="5" id="KW-1185">Reference proteome</keyword>
<keyword evidence="2" id="KW-0812">Transmembrane</keyword>
<dbReference type="InterPro" id="IPR036420">
    <property type="entry name" value="BRCT_dom_sf"/>
</dbReference>
<feature type="compositionally biased region" description="Basic and acidic residues" evidence="1">
    <location>
        <begin position="105"/>
        <end position="116"/>
    </location>
</feature>
<protein>
    <recommendedName>
        <fullName evidence="3">BRCT domain-containing protein</fullName>
    </recommendedName>
</protein>
<feature type="transmembrane region" description="Helical" evidence="2">
    <location>
        <begin position="52"/>
        <end position="76"/>
    </location>
</feature>
<keyword evidence="2" id="KW-0472">Membrane</keyword>
<feature type="transmembrane region" description="Helical" evidence="2">
    <location>
        <begin position="25"/>
        <end position="46"/>
    </location>
</feature>
<feature type="non-terminal residue" evidence="4">
    <location>
        <position position="1"/>
    </location>
</feature>
<evidence type="ECO:0000313" key="4">
    <source>
        <dbReference type="EMBL" id="CAG2065880.1"/>
    </source>
</evidence>
<sequence length="295" mass="33010">GSKLQGTVSVSTCFKACHYLEHQSILGYFCRVWYSGMIVISVVILLSRMIVISVVILLSCMIVISVVILLPGMLLTSETRVQTVKKRILELQPSSDENGTGNYERPADSPGVKERTVNNSGSEECTSDNPDVKERTANDPGVQERTVDSSDSDTEDEIERFKVSMQVMERLRLDLTLYCPCSRVRTAQKDDSYSGDTDVETTNEVVKDNTPLPHLPTFFNKITFYLSADLNPDLRARLHRYIVAFKGKVSSDIDSKVDIVVSNSRNAAEEGQSVRVPPQWVWDCCDKEQLLSTQT</sequence>